<dbReference type="Proteomes" id="UP000006230">
    <property type="component" value="Unassembled WGS sequence"/>
</dbReference>
<dbReference type="HOGENOM" id="CLU_168110_0_0_5"/>
<gene>
    <name evidence="3" type="ORF">R2601_21772</name>
</gene>
<evidence type="ECO:0000313" key="3">
    <source>
        <dbReference type="EMBL" id="EAU45943.1"/>
    </source>
</evidence>
<evidence type="ECO:0000256" key="2">
    <source>
        <dbReference type="SAM" id="SignalP"/>
    </source>
</evidence>
<feature type="chain" id="PRO_5004172081" description="NADH dehydrogenase subunit E" evidence="2">
    <location>
        <begin position="20"/>
        <end position="113"/>
    </location>
</feature>
<dbReference type="STRING" id="314265.R2601_21772"/>
<name>Q0FNW0_SALBH</name>
<feature type="region of interest" description="Disordered" evidence="1">
    <location>
        <begin position="93"/>
        <end position="113"/>
    </location>
</feature>
<dbReference type="AlphaFoldDB" id="Q0FNW0"/>
<dbReference type="OrthoDB" id="7867343at2"/>
<proteinExistence type="predicted"/>
<dbReference type="PROSITE" id="PS51257">
    <property type="entry name" value="PROKAR_LIPOPROTEIN"/>
    <property type="match status" value="1"/>
</dbReference>
<comment type="caution">
    <text evidence="3">The sequence shown here is derived from an EMBL/GenBank/DDBJ whole genome shotgun (WGS) entry which is preliminary data.</text>
</comment>
<feature type="signal peptide" evidence="2">
    <location>
        <begin position="1"/>
        <end position="19"/>
    </location>
</feature>
<accession>Q0FNW0</accession>
<keyword evidence="2" id="KW-0732">Signal</keyword>
<feature type="compositionally biased region" description="Low complexity" evidence="1">
    <location>
        <begin position="93"/>
        <end position="105"/>
    </location>
</feature>
<evidence type="ECO:0000313" key="4">
    <source>
        <dbReference type="Proteomes" id="UP000006230"/>
    </source>
</evidence>
<sequence>MLKKSWLLLPLIATAGCLALPPESVDDAQLRAFDEAVASIGCNLDYEADYLPVELQTGLTREQVQQVANYRIAAGAGESTEVGGFRLTTGSCTPTAEAPVVEAEPAPAPTSAG</sequence>
<evidence type="ECO:0008006" key="5">
    <source>
        <dbReference type="Google" id="ProtNLM"/>
    </source>
</evidence>
<keyword evidence="4" id="KW-1185">Reference proteome</keyword>
<evidence type="ECO:0000256" key="1">
    <source>
        <dbReference type="SAM" id="MobiDB-lite"/>
    </source>
</evidence>
<dbReference type="eggNOG" id="ENOG50336WZ">
    <property type="taxonomic scope" value="Bacteria"/>
</dbReference>
<dbReference type="EMBL" id="AATQ01000020">
    <property type="protein sequence ID" value="EAU45943.1"/>
    <property type="molecule type" value="Genomic_DNA"/>
</dbReference>
<reference evidence="3 4" key="1">
    <citation type="journal article" date="2010" name="J. Bacteriol.">
        <title>Genome sequences of Pelagibaca bermudensis HTCC2601T and Maritimibacter alkaliphilus HTCC2654T, the type strains of two marine Roseobacter genera.</title>
        <authorList>
            <person name="Thrash J.C."/>
            <person name="Cho J.C."/>
            <person name="Ferriera S."/>
            <person name="Johnson J."/>
            <person name="Vergin K.L."/>
            <person name="Giovannoni S.J."/>
        </authorList>
    </citation>
    <scope>NUCLEOTIDE SEQUENCE [LARGE SCALE GENOMIC DNA]</scope>
    <source>
        <strain evidence="4">DSM 26914 / JCM 13377 / KCTC 12554 / HTCC2601</strain>
    </source>
</reference>
<dbReference type="RefSeq" id="WP_007799385.1">
    <property type="nucleotide sequence ID" value="NZ_DS022276.1"/>
</dbReference>
<protein>
    <recommendedName>
        <fullName evidence="5">NADH dehydrogenase subunit E</fullName>
    </recommendedName>
</protein>
<organism evidence="3 4">
    <name type="scientific">Salipiger bermudensis (strain DSM 26914 / JCM 13377 / KCTC 12554 / HTCC2601)</name>
    <name type="common">Pelagibaca bermudensis</name>
    <dbReference type="NCBI Taxonomy" id="314265"/>
    <lineage>
        <taxon>Bacteria</taxon>
        <taxon>Pseudomonadati</taxon>
        <taxon>Pseudomonadota</taxon>
        <taxon>Alphaproteobacteria</taxon>
        <taxon>Rhodobacterales</taxon>
        <taxon>Roseobacteraceae</taxon>
        <taxon>Salipiger</taxon>
    </lineage>
</organism>